<dbReference type="EMBL" id="JAVHUY010000003">
    <property type="protein sequence ID" value="MDQ7903721.1"/>
    <property type="molecule type" value="Genomic_DNA"/>
</dbReference>
<accession>A0ABU0Z9I9</accession>
<dbReference type="HAMAP" id="MF_00799">
    <property type="entry name" value="UPF0336"/>
    <property type="match status" value="1"/>
</dbReference>
<sequence>MPLNRAFVGRTFAAPEPYEVSREKIREFAEAIGDPHPAYLSREAARALGYPDVIAPPTFAVVLTGRSGENPIFDPELGMRYERVVHGSQEFTHHRPIRAGDVLSVSSRITDIRDAGPHERLTTVTEIRAAGGELVCTATNVLMSRGTAAVEVPA</sequence>
<dbReference type="InterPro" id="IPR016709">
    <property type="entry name" value="HadA-like"/>
</dbReference>
<reference evidence="3 4" key="1">
    <citation type="submission" date="2023-08" db="EMBL/GenBank/DDBJ databases">
        <title>Phytohabitans sansha sp. nov., isolated from marine sediment.</title>
        <authorList>
            <person name="Zhao Y."/>
            <person name="Yi K."/>
        </authorList>
    </citation>
    <scope>NUCLEOTIDE SEQUENCE [LARGE SCALE GENOMIC DNA]</scope>
    <source>
        <strain evidence="3 4">ZYX-F-186</strain>
    </source>
</reference>
<name>A0ABU0Z9I9_9ACTN</name>
<keyword evidence="4" id="KW-1185">Reference proteome</keyword>
<dbReference type="InterPro" id="IPR050965">
    <property type="entry name" value="UPF0336/Enoyl-CoA_hydratase"/>
</dbReference>
<comment type="similarity">
    <text evidence="1">Belongs to the UPF0336 family.</text>
</comment>
<dbReference type="RefSeq" id="WP_308710996.1">
    <property type="nucleotide sequence ID" value="NZ_JAVHUY010000003.1"/>
</dbReference>
<protein>
    <recommendedName>
        <fullName evidence="1">UPF0336 protein RB614_04220</fullName>
    </recommendedName>
</protein>
<dbReference type="Proteomes" id="UP001230908">
    <property type="component" value="Unassembled WGS sequence"/>
</dbReference>
<feature type="domain" description="FAS1-like dehydratase" evidence="2">
    <location>
        <begin position="6"/>
        <end position="137"/>
    </location>
</feature>
<comment type="caution">
    <text evidence="3">The sequence shown here is derived from an EMBL/GenBank/DDBJ whole genome shotgun (WGS) entry which is preliminary data.</text>
</comment>
<dbReference type="SUPFAM" id="SSF54637">
    <property type="entry name" value="Thioesterase/thiol ester dehydrase-isomerase"/>
    <property type="match status" value="1"/>
</dbReference>
<dbReference type="PANTHER" id="PTHR43437">
    <property type="entry name" value="HYDROXYACYL-THIOESTER DEHYDRATASE TYPE 2, MITOCHONDRIAL-RELATED"/>
    <property type="match status" value="1"/>
</dbReference>
<gene>
    <name evidence="3" type="ORF">RB614_04220</name>
</gene>
<evidence type="ECO:0000256" key="1">
    <source>
        <dbReference type="HAMAP-Rule" id="MF_00799"/>
    </source>
</evidence>
<evidence type="ECO:0000313" key="3">
    <source>
        <dbReference type="EMBL" id="MDQ7903721.1"/>
    </source>
</evidence>
<dbReference type="Gene3D" id="3.10.129.10">
    <property type="entry name" value="Hotdog Thioesterase"/>
    <property type="match status" value="1"/>
</dbReference>
<organism evidence="3 4">
    <name type="scientific">Phytohabitans maris</name>
    <dbReference type="NCBI Taxonomy" id="3071409"/>
    <lineage>
        <taxon>Bacteria</taxon>
        <taxon>Bacillati</taxon>
        <taxon>Actinomycetota</taxon>
        <taxon>Actinomycetes</taxon>
        <taxon>Micromonosporales</taxon>
        <taxon>Micromonosporaceae</taxon>
    </lineage>
</organism>
<dbReference type="PIRSF" id="PIRSF018072">
    <property type="entry name" value="UCP018072"/>
    <property type="match status" value="1"/>
</dbReference>
<dbReference type="Pfam" id="PF13452">
    <property type="entry name" value="FAS1_DH_region"/>
    <property type="match status" value="1"/>
</dbReference>
<dbReference type="InterPro" id="IPR039569">
    <property type="entry name" value="FAS1-like_DH_region"/>
</dbReference>
<dbReference type="CDD" id="cd03441">
    <property type="entry name" value="R_hydratase_like"/>
    <property type="match status" value="1"/>
</dbReference>
<proteinExistence type="inferred from homology"/>
<evidence type="ECO:0000313" key="4">
    <source>
        <dbReference type="Proteomes" id="UP001230908"/>
    </source>
</evidence>
<dbReference type="InterPro" id="IPR029069">
    <property type="entry name" value="HotDog_dom_sf"/>
</dbReference>
<dbReference type="PANTHER" id="PTHR43437:SF3">
    <property type="entry name" value="HYDROXYACYL-THIOESTER DEHYDRATASE TYPE 2, MITOCHONDRIAL"/>
    <property type="match status" value="1"/>
</dbReference>
<evidence type="ECO:0000259" key="2">
    <source>
        <dbReference type="Pfam" id="PF13452"/>
    </source>
</evidence>